<dbReference type="InterPro" id="IPR003703">
    <property type="entry name" value="Acyl_CoA_thio"/>
</dbReference>
<dbReference type="GO" id="GO:0009062">
    <property type="term" value="P:fatty acid catabolic process"/>
    <property type="evidence" value="ECO:0007669"/>
    <property type="project" value="TreeGrafter"/>
</dbReference>
<evidence type="ECO:0000313" key="5">
    <source>
        <dbReference type="EMBL" id="KYQ73388.1"/>
    </source>
</evidence>
<feature type="domain" description="Acyl-CoA thioesterase-like N-terminal HotDog" evidence="3">
    <location>
        <begin position="18"/>
        <end position="102"/>
    </location>
</feature>
<dbReference type="GO" id="GO:0005829">
    <property type="term" value="C:cytosol"/>
    <property type="evidence" value="ECO:0007669"/>
    <property type="project" value="TreeGrafter"/>
</dbReference>
<gene>
    <name evidence="5" type="ORF">AZH43_05965</name>
</gene>
<sequence length="264" mass="29516">MSLTALYQQIEDSDCIDIPEGWLQGRTIYGGLVAAMLMHKAVSAVNDATKRLLSVSVTFAGPVQLDQVKLTAEILREGKSVTTVEVRLWQQGAVQSILLASFGALRASSILVHQERPAPDYPPVESLKIAQHHPLAPECFKQMQMAWAEGQYPCTGAPRPDFGGWFRFDPNLHENREMNVADLMAAFDMWPPGVLPMYQTMAPASSLTWHLTYVHPLQNQLQDWFKYKVFTDYAGDGYSTEYAHLWDAAGRLIAISRQTVTVFA</sequence>
<dbReference type="CDD" id="cd00556">
    <property type="entry name" value="Thioesterase_II"/>
    <property type="match status" value="1"/>
</dbReference>
<dbReference type="SUPFAM" id="SSF54637">
    <property type="entry name" value="Thioesterase/thiol ester dehydrase-isomerase"/>
    <property type="match status" value="2"/>
</dbReference>
<comment type="caution">
    <text evidence="5">The sequence shown here is derived from an EMBL/GenBank/DDBJ whole genome shotgun (WGS) entry which is preliminary data.</text>
</comment>
<keyword evidence="6" id="KW-1185">Reference proteome</keyword>
<evidence type="ECO:0000313" key="6">
    <source>
        <dbReference type="Proteomes" id="UP000076276"/>
    </source>
</evidence>
<dbReference type="EMBL" id="LUAW01000006">
    <property type="protein sequence ID" value="KYQ73388.1"/>
    <property type="molecule type" value="Genomic_DNA"/>
</dbReference>
<dbReference type="InterPro" id="IPR042171">
    <property type="entry name" value="Acyl-CoA_hotdog"/>
</dbReference>
<protein>
    <submittedName>
        <fullName evidence="5">Acyl-CoA thioesterase</fullName>
    </submittedName>
</protein>
<dbReference type="GO" id="GO:0006637">
    <property type="term" value="P:acyl-CoA metabolic process"/>
    <property type="evidence" value="ECO:0007669"/>
    <property type="project" value="InterPro"/>
</dbReference>
<dbReference type="CDD" id="cd03445">
    <property type="entry name" value="Thioesterase_II_repeat2"/>
    <property type="match status" value="1"/>
</dbReference>
<evidence type="ECO:0000259" key="3">
    <source>
        <dbReference type="Pfam" id="PF13622"/>
    </source>
</evidence>
<dbReference type="Pfam" id="PF13622">
    <property type="entry name" value="4HBT_3"/>
    <property type="match status" value="1"/>
</dbReference>
<evidence type="ECO:0000256" key="1">
    <source>
        <dbReference type="ARBA" id="ARBA00006538"/>
    </source>
</evidence>
<dbReference type="InterPro" id="IPR049450">
    <property type="entry name" value="ACOT8-like_C"/>
</dbReference>
<accession>A0A151Y5S7</accession>
<dbReference type="PANTHER" id="PTHR11066:SF34">
    <property type="entry name" value="ACYL-COENZYME A THIOESTERASE 8"/>
    <property type="match status" value="1"/>
</dbReference>
<dbReference type="InterPro" id="IPR029069">
    <property type="entry name" value="HotDog_dom_sf"/>
</dbReference>
<evidence type="ECO:0000256" key="2">
    <source>
        <dbReference type="ARBA" id="ARBA00022801"/>
    </source>
</evidence>
<dbReference type="Proteomes" id="UP000076276">
    <property type="component" value="Unassembled WGS sequence"/>
</dbReference>
<evidence type="ECO:0000259" key="4">
    <source>
        <dbReference type="Pfam" id="PF20789"/>
    </source>
</evidence>
<dbReference type="STRING" id="1806892.AZH43_05965"/>
<dbReference type="AlphaFoldDB" id="A0A151Y5S7"/>
<reference evidence="5 6" key="1">
    <citation type="submission" date="2016-03" db="EMBL/GenBank/DDBJ databases">
        <title>Acinetobacter genomospecies 28 strain ANC 4149.</title>
        <authorList>
            <person name="Radolfova-Krizova L."/>
            <person name="Nemec A."/>
        </authorList>
    </citation>
    <scope>NUCLEOTIDE SEQUENCE [LARGE SCALE GENOMIC DNA]</scope>
    <source>
        <strain evidence="5 6">ANC 4149</strain>
    </source>
</reference>
<dbReference type="PANTHER" id="PTHR11066">
    <property type="entry name" value="ACYL-COA THIOESTERASE"/>
    <property type="match status" value="1"/>
</dbReference>
<dbReference type="Pfam" id="PF20789">
    <property type="entry name" value="4HBT_3C"/>
    <property type="match status" value="1"/>
</dbReference>
<dbReference type="InterPro" id="IPR049449">
    <property type="entry name" value="TesB_ACOT8-like_N"/>
</dbReference>
<dbReference type="GO" id="GO:0047617">
    <property type="term" value="F:fatty acyl-CoA hydrolase activity"/>
    <property type="evidence" value="ECO:0007669"/>
    <property type="project" value="InterPro"/>
</dbReference>
<name>A0A151Y5S7_9GAMM</name>
<proteinExistence type="inferred from homology"/>
<dbReference type="Gene3D" id="2.40.160.210">
    <property type="entry name" value="Acyl-CoA thioesterase, double hotdog domain"/>
    <property type="match status" value="1"/>
</dbReference>
<keyword evidence="2" id="KW-0378">Hydrolase</keyword>
<feature type="domain" description="Acyl-CoA thioesterase-like C-terminal" evidence="4">
    <location>
        <begin position="132"/>
        <end position="262"/>
    </location>
</feature>
<dbReference type="OrthoDB" id="7059210at2"/>
<comment type="similarity">
    <text evidence="1">Belongs to the C/M/P thioester hydrolase family.</text>
</comment>
<dbReference type="RefSeq" id="WP_067666017.1">
    <property type="nucleotide sequence ID" value="NZ_CBCSIK010000003.1"/>
</dbReference>
<organism evidence="5 6">
    <name type="scientific">Acinetobacter pragensis</name>
    <dbReference type="NCBI Taxonomy" id="1806892"/>
    <lineage>
        <taxon>Bacteria</taxon>
        <taxon>Pseudomonadati</taxon>
        <taxon>Pseudomonadota</taxon>
        <taxon>Gammaproteobacteria</taxon>
        <taxon>Moraxellales</taxon>
        <taxon>Moraxellaceae</taxon>
        <taxon>Acinetobacter</taxon>
    </lineage>
</organism>